<dbReference type="AlphaFoldDB" id="S5DLE0"/>
<sequence length="64" mass="7420">MNKQEMYQEIQKMLNEIEVISKSLSSSREFISENSNKRAKERLAEIESDLQNIAGKISKMNSEL</sequence>
<protein>
    <submittedName>
        <fullName evidence="2">MedDCM-OCT-S40-C37-cds19</fullName>
    </submittedName>
</protein>
<proteinExistence type="predicted"/>
<keyword evidence="1" id="KW-0175">Coiled coil</keyword>
<accession>S5DLE0</accession>
<evidence type="ECO:0000256" key="1">
    <source>
        <dbReference type="SAM" id="Coils"/>
    </source>
</evidence>
<feature type="coiled-coil region" evidence="1">
    <location>
        <begin position="36"/>
        <end position="63"/>
    </location>
</feature>
<evidence type="ECO:0000313" key="2">
    <source>
        <dbReference type="EMBL" id="AGQ19701.1"/>
    </source>
</evidence>
<name>S5DLE0_9ACTN</name>
<organism evidence="2">
    <name type="scientific">Candidatus Actinomarina minuta</name>
    <dbReference type="NCBI Taxonomy" id="1389454"/>
    <lineage>
        <taxon>Bacteria</taxon>
        <taxon>Bacillati</taxon>
        <taxon>Actinomycetota</taxon>
        <taxon>Actinomycetes</taxon>
        <taxon>Candidatus Actinomarinidae</taxon>
        <taxon>Candidatus Actinomarinales</taxon>
        <taxon>Candidatus Actinomarineae</taxon>
        <taxon>Candidatus Actinomarinaceae</taxon>
        <taxon>Candidatus Actinomarina</taxon>
    </lineage>
</organism>
<dbReference type="EMBL" id="KC811140">
    <property type="protein sequence ID" value="AGQ19701.1"/>
    <property type="molecule type" value="Genomic_DNA"/>
</dbReference>
<reference evidence="2" key="1">
    <citation type="journal article" date="2013" name="Sci. Rep.">
        <title>Metagenomics uncovers a new group of low GC and ultra-small marine Actinobacteria.</title>
        <authorList>
            <person name="Ghai R."/>
            <person name="Mizuno C.M."/>
            <person name="Picazo A."/>
            <person name="Camacho A."/>
            <person name="Rodriguez-Valera F."/>
        </authorList>
    </citation>
    <scope>NUCLEOTIDE SEQUENCE</scope>
</reference>